<dbReference type="InterPro" id="IPR047920">
    <property type="entry name" value="ZigA-like"/>
</dbReference>
<organism evidence="9 10">
    <name type="scientific">Leptospira gomenensis</name>
    <dbReference type="NCBI Taxonomy" id="2484974"/>
    <lineage>
        <taxon>Bacteria</taxon>
        <taxon>Pseudomonadati</taxon>
        <taxon>Spirochaetota</taxon>
        <taxon>Spirochaetia</taxon>
        <taxon>Leptospirales</taxon>
        <taxon>Leptospiraceae</taxon>
        <taxon>Leptospira</taxon>
    </lineage>
</organism>
<dbReference type="EMBL" id="RQFA01000039">
    <property type="protein sequence ID" value="TGK33869.1"/>
    <property type="molecule type" value="Genomic_DNA"/>
</dbReference>
<dbReference type="GO" id="GO:0000166">
    <property type="term" value="F:nucleotide binding"/>
    <property type="evidence" value="ECO:0007669"/>
    <property type="project" value="UniProtKB-KW"/>
</dbReference>
<evidence type="ECO:0000256" key="4">
    <source>
        <dbReference type="ARBA" id="ARBA00034320"/>
    </source>
</evidence>
<gene>
    <name evidence="9" type="ORF">EHQ17_10230</name>
</gene>
<dbReference type="Pfam" id="PF07683">
    <property type="entry name" value="CobW_C"/>
    <property type="match status" value="1"/>
</dbReference>
<evidence type="ECO:0000256" key="5">
    <source>
        <dbReference type="ARBA" id="ARBA00045658"/>
    </source>
</evidence>
<evidence type="ECO:0000256" key="2">
    <source>
        <dbReference type="ARBA" id="ARBA00022801"/>
    </source>
</evidence>
<dbReference type="NCBIfam" id="NF038288">
    <property type="entry name" value="chaper_GTP_ZigA"/>
    <property type="match status" value="1"/>
</dbReference>
<accession>A0A5F1YAI7</accession>
<keyword evidence="1" id="KW-0547">Nucleotide-binding</keyword>
<keyword evidence="10" id="KW-1185">Reference proteome</keyword>
<evidence type="ECO:0000256" key="7">
    <source>
        <dbReference type="SAM" id="MobiDB-lite"/>
    </source>
</evidence>
<comment type="similarity">
    <text evidence="4">Belongs to the SIMIBI class G3E GTPase family. ZNG1 subfamily.</text>
</comment>
<dbReference type="SMART" id="SM00833">
    <property type="entry name" value="CobW_C"/>
    <property type="match status" value="1"/>
</dbReference>
<sequence>MSLQPQPNSKLPVSVLSGFLGAGKTTVLNHILRNREGWKVAVIVNDLSEINIDAGLIRSGGADLKRAEEKLVTMSNGCICCTLREDLLVEIGNLAREKKFDYLLIESTGIAEPRPIAETFTFEDESGNSLSDYATLYTMITVVDAKNFLLDFSSSEDLQERNLNSEPEDDRTIVDLLIEQIEFANVILINKIDLVSESELLRLQAILSTLNPNAEIYPIQEGKVALEKILNTGSFDFQKVSESPGWLQELRGEHKPETEEYGISSFVFQSRRPFHPERFYEILGQEWPGVIRSKGIFWLASRMDRVGSWSQAGASCRTENLGKWWASVPRSQWPSESEDLTEIETSWTEPFGDRRQEIVLIGVDMDQAGIRELLDGCLLTEEEMFLGEKVWSSFPDPFPSWEFEEEEELSVNSDPLDESRIRQNGPS</sequence>
<dbReference type="InterPro" id="IPR036627">
    <property type="entry name" value="CobW-likC_sf"/>
</dbReference>
<protein>
    <submittedName>
        <fullName evidence="9">GTP-binding protein</fullName>
    </submittedName>
</protein>
<comment type="caution">
    <text evidence="9">The sequence shown here is derived from an EMBL/GenBank/DDBJ whole genome shotgun (WGS) entry which is preliminary data.</text>
</comment>
<evidence type="ECO:0000313" key="10">
    <source>
        <dbReference type="Proteomes" id="UP000298277"/>
    </source>
</evidence>
<dbReference type="InterPro" id="IPR003495">
    <property type="entry name" value="CobW/HypB/UreG_nucleotide-bd"/>
</dbReference>
<evidence type="ECO:0000256" key="6">
    <source>
        <dbReference type="ARBA" id="ARBA00049117"/>
    </source>
</evidence>
<comment type="catalytic activity">
    <reaction evidence="6">
        <text>GTP + H2O = GDP + phosphate + H(+)</text>
        <dbReference type="Rhea" id="RHEA:19669"/>
        <dbReference type="ChEBI" id="CHEBI:15377"/>
        <dbReference type="ChEBI" id="CHEBI:15378"/>
        <dbReference type="ChEBI" id="CHEBI:37565"/>
        <dbReference type="ChEBI" id="CHEBI:43474"/>
        <dbReference type="ChEBI" id="CHEBI:58189"/>
    </reaction>
    <physiologicalReaction direction="left-to-right" evidence="6">
        <dbReference type="Rhea" id="RHEA:19670"/>
    </physiologicalReaction>
</comment>
<evidence type="ECO:0000256" key="1">
    <source>
        <dbReference type="ARBA" id="ARBA00022741"/>
    </source>
</evidence>
<proteinExistence type="inferred from homology"/>
<keyword evidence="3" id="KW-0143">Chaperone</keyword>
<dbReference type="Gene3D" id="3.30.1220.10">
    <property type="entry name" value="CobW-like, C-terminal domain"/>
    <property type="match status" value="1"/>
</dbReference>
<dbReference type="Gene3D" id="3.40.50.300">
    <property type="entry name" value="P-loop containing nucleotide triphosphate hydrolases"/>
    <property type="match status" value="1"/>
</dbReference>
<evidence type="ECO:0000259" key="8">
    <source>
        <dbReference type="SMART" id="SM00833"/>
    </source>
</evidence>
<dbReference type="GO" id="GO:0016787">
    <property type="term" value="F:hydrolase activity"/>
    <property type="evidence" value="ECO:0007669"/>
    <property type="project" value="UniProtKB-KW"/>
</dbReference>
<dbReference type="InterPro" id="IPR027417">
    <property type="entry name" value="P-loop_NTPase"/>
</dbReference>
<dbReference type="PANTHER" id="PTHR43603:SF1">
    <property type="entry name" value="ZINC-REGULATED GTPASE METALLOPROTEIN ACTIVATOR 1"/>
    <property type="match status" value="1"/>
</dbReference>
<evidence type="ECO:0000313" key="9">
    <source>
        <dbReference type="EMBL" id="TGK33869.1"/>
    </source>
</evidence>
<evidence type="ECO:0000256" key="3">
    <source>
        <dbReference type="ARBA" id="ARBA00023186"/>
    </source>
</evidence>
<dbReference type="Pfam" id="PF02492">
    <property type="entry name" value="cobW"/>
    <property type="match status" value="1"/>
</dbReference>
<dbReference type="AlphaFoldDB" id="A0A5F1YAI7"/>
<dbReference type="PANTHER" id="PTHR43603">
    <property type="entry name" value="COBW DOMAIN-CONTAINING PROTEIN DDB_G0274527"/>
    <property type="match status" value="1"/>
</dbReference>
<dbReference type="CDD" id="cd03112">
    <property type="entry name" value="CobW-like"/>
    <property type="match status" value="1"/>
</dbReference>
<dbReference type="InterPro" id="IPR011629">
    <property type="entry name" value="CobW-like_C"/>
</dbReference>
<dbReference type="RefSeq" id="WP_135593198.1">
    <property type="nucleotide sequence ID" value="NZ_RQEZ01000003.1"/>
</dbReference>
<dbReference type="InterPro" id="IPR051927">
    <property type="entry name" value="Zn_Chap_cDPG_Synth"/>
</dbReference>
<dbReference type="OrthoDB" id="9808822at2"/>
<feature type="domain" description="CobW C-terminal" evidence="8">
    <location>
        <begin position="263"/>
        <end position="378"/>
    </location>
</feature>
<name>A0A5F1YAI7_9LEPT</name>
<dbReference type="SUPFAM" id="SSF52540">
    <property type="entry name" value="P-loop containing nucleoside triphosphate hydrolases"/>
    <property type="match status" value="1"/>
</dbReference>
<feature type="region of interest" description="Disordered" evidence="7">
    <location>
        <begin position="403"/>
        <end position="427"/>
    </location>
</feature>
<comment type="function">
    <text evidence="5">Zinc chaperone that directly transfers zinc cofactor to target proteins, thereby activating them. Zinc is transferred from the CXCC motif in the GTPase domain to the zinc binding site in target proteins in a process requiring GTP hydrolysis.</text>
</comment>
<dbReference type="Proteomes" id="UP000298277">
    <property type="component" value="Unassembled WGS sequence"/>
</dbReference>
<reference evidence="9" key="1">
    <citation type="journal article" date="2019" name="PLoS Negl. Trop. Dis.">
        <title>Revisiting the worldwide diversity of Leptospira species in the environment.</title>
        <authorList>
            <person name="Vincent A.T."/>
            <person name="Schiettekatte O."/>
            <person name="Bourhy P."/>
            <person name="Veyrier F.J."/>
            <person name="Picardeau M."/>
        </authorList>
    </citation>
    <scope>NUCLEOTIDE SEQUENCE [LARGE SCALE GENOMIC DNA]</scope>
    <source>
        <strain evidence="9">201800299</strain>
    </source>
</reference>
<keyword evidence="2" id="KW-0378">Hydrolase</keyword>